<evidence type="ECO:0000256" key="3">
    <source>
        <dbReference type="ARBA" id="ARBA00008731"/>
    </source>
</evidence>
<dbReference type="GO" id="GO:0031410">
    <property type="term" value="C:cytoplasmic vesicle"/>
    <property type="evidence" value="ECO:0007669"/>
    <property type="project" value="UniProtKB-KW"/>
</dbReference>
<keyword evidence="5" id="KW-0967">Endosome</keyword>
<dbReference type="GO" id="GO:0016020">
    <property type="term" value="C:membrane"/>
    <property type="evidence" value="ECO:0007669"/>
    <property type="project" value="InterPro"/>
</dbReference>
<dbReference type="PANTHER" id="PTHR31937:SF2">
    <property type="entry name" value="TRANSMEMBRANE PROTEIN 163"/>
    <property type="match status" value="1"/>
</dbReference>
<feature type="transmembrane region" description="Helical" evidence="11">
    <location>
        <begin position="184"/>
        <end position="200"/>
    </location>
</feature>
<dbReference type="AlphaFoldDB" id="A0A1X0XWF9"/>
<dbReference type="Proteomes" id="UP000193040">
    <property type="component" value="Unassembled WGS sequence"/>
</dbReference>
<dbReference type="InterPro" id="IPR027469">
    <property type="entry name" value="Cation_efflux_TMD_sf"/>
</dbReference>
<evidence type="ECO:0000256" key="1">
    <source>
        <dbReference type="ARBA" id="ARBA00004146"/>
    </source>
</evidence>
<evidence type="ECO:0000256" key="2">
    <source>
        <dbReference type="ARBA" id="ARBA00004644"/>
    </source>
</evidence>
<evidence type="ECO:0000256" key="7">
    <source>
        <dbReference type="ARBA" id="ARBA00022989"/>
    </source>
</evidence>
<keyword evidence="6" id="KW-0862">Zinc</keyword>
<gene>
    <name evidence="13" type="ORF">B5M45_21865</name>
</gene>
<evidence type="ECO:0000256" key="5">
    <source>
        <dbReference type="ARBA" id="ARBA00022753"/>
    </source>
</evidence>
<keyword evidence="10" id="KW-0968">Cytoplasmic vesicle</keyword>
<evidence type="ECO:0000256" key="4">
    <source>
        <dbReference type="ARBA" id="ARBA00022692"/>
    </source>
</evidence>
<evidence type="ECO:0000313" key="13">
    <source>
        <dbReference type="EMBL" id="ORJ57227.1"/>
    </source>
</evidence>
<reference evidence="13 14" key="1">
    <citation type="submission" date="2017-03" db="EMBL/GenBank/DDBJ databases">
        <title>Genomic insights into Mycobacterium simiae human colonization.</title>
        <authorList>
            <person name="Steffani J.L."/>
            <person name="Brunck M.E."/>
            <person name="Cruz E."/>
            <person name="Montiel R."/>
            <person name="Barona F."/>
        </authorList>
    </citation>
    <scope>NUCLEOTIDE SEQUENCE [LARGE SCALE GENOMIC DNA]</scope>
    <source>
        <strain evidence="13 14">MsiGto</strain>
    </source>
</reference>
<dbReference type="EMBL" id="MZZM01000026">
    <property type="protein sequence ID" value="ORJ57227.1"/>
    <property type="molecule type" value="Genomic_DNA"/>
</dbReference>
<dbReference type="Pfam" id="PF01545">
    <property type="entry name" value="Cation_efflux"/>
    <property type="match status" value="1"/>
</dbReference>
<proteinExistence type="inferred from homology"/>
<keyword evidence="7 11" id="KW-1133">Transmembrane helix</keyword>
<dbReference type="SUPFAM" id="SSF161111">
    <property type="entry name" value="Cation efflux protein transmembrane domain-like"/>
    <property type="match status" value="1"/>
</dbReference>
<feature type="transmembrane region" description="Helical" evidence="11">
    <location>
        <begin position="51"/>
        <end position="73"/>
    </location>
</feature>
<dbReference type="GO" id="GO:0008324">
    <property type="term" value="F:monoatomic cation transmembrane transporter activity"/>
    <property type="evidence" value="ECO:0007669"/>
    <property type="project" value="InterPro"/>
</dbReference>
<dbReference type="Gene3D" id="1.20.1510.10">
    <property type="entry name" value="Cation efflux protein transmembrane domain"/>
    <property type="match status" value="1"/>
</dbReference>
<organism evidence="13 14">
    <name type="scientific">Mycobacterium simiae</name>
    <name type="common">Mycobacterium habana</name>
    <dbReference type="NCBI Taxonomy" id="1784"/>
    <lineage>
        <taxon>Bacteria</taxon>
        <taxon>Bacillati</taxon>
        <taxon>Actinomycetota</taxon>
        <taxon>Actinomycetes</taxon>
        <taxon>Mycobacteriales</taxon>
        <taxon>Mycobacteriaceae</taxon>
        <taxon>Mycobacterium</taxon>
        <taxon>Mycobacterium simiae complex</taxon>
    </lineage>
</organism>
<sequence length="235" mass="24549">MNDRDAARRADHPLSLSGRTPDCCNDGCHAASSTNTVAPQRRTMLSRRVRLLTSATITYNIVEAVVAISAGAAASSAALIGFGLDSLIEVSSAASVWWQFSGSDPEARERTALRIIAASFFALAGYVTVESIRSLAGGQTAESSTAGIVLAAISLVVMPLLSLAQRRAGRELGSASAVADSNQTLLCTYLSGVLLVGLLLNARFGWSWADPVVALVIAAVAVKEGRTAWRGEHCC</sequence>
<feature type="transmembrane region" description="Helical" evidence="11">
    <location>
        <begin position="144"/>
        <end position="163"/>
    </location>
</feature>
<dbReference type="STRING" id="1784.VC42_24475"/>
<dbReference type="PANTHER" id="PTHR31937">
    <property type="entry name" value="TRANSMEMBRANE PROTEIN 163"/>
    <property type="match status" value="1"/>
</dbReference>
<comment type="caution">
    <text evidence="13">The sequence shown here is derived from an EMBL/GenBank/DDBJ whole genome shotgun (WGS) entry which is preliminary data.</text>
</comment>
<evidence type="ECO:0000256" key="8">
    <source>
        <dbReference type="ARBA" id="ARBA00023018"/>
    </source>
</evidence>
<evidence type="ECO:0000256" key="10">
    <source>
        <dbReference type="ARBA" id="ARBA00023329"/>
    </source>
</evidence>
<evidence type="ECO:0000256" key="11">
    <source>
        <dbReference type="SAM" id="Phobius"/>
    </source>
</evidence>
<evidence type="ECO:0000313" key="14">
    <source>
        <dbReference type="Proteomes" id="UP000193040"/>
    </source>
</evidence>
<evidence type="ECO:0000256" key="9">
    <source>
        <dbReference type="ARBA" id="ARBA00023136"/>
    </source>
</evidence>
<evidence type="ECO:0000256" key="6">
    <source>
        <dbReference type="ARBA" id="ARBA00022833"/>
    </source>
</evidence>
<name>A0A1X0XWF9_MYCSI</name>
<protein>
    <submittedName>
        <fullName evidence="13">Cobalt transporter</fullName>
    </submittedName>
</protein>
<comment type="subcellular location">
    <subcellularLocation>
        <location evidence="2">Cytoplasmic vesicle</location>
        <location evidence="2">Secretory vesicle</location>
        <location evidence="2">Synaptic vesicle membrane</location>
        <topology evidence="2">Multi-pass membrane protein</topology>
    </subcellularLocation>
    <subcellularLocation>
        <location evidence="1">Early endosome membrane</location>
    </subcellularLocation>
</comment>
<keyword evidence="4 11" id="KW-0812">Transmembrane</keyword>
<keyword evidence="8" id="KW-0770">Synapse</keyword>
<keyword evidence="14" id="KW-1185">Reference proteome</keyword>
<dbReference type="InterPro" id="IPR026765">
    <property type="entry name" value="Tmem163"/>
</dbReference>
<dbReference type="InterPro" id="IPR058533">
    <property type="entry name" value="Cation_efflux_TM"/>
</dbReference>
<comment type="similarity">
    <text evidence="3">Belongs to the TMEM163 family.</text>
</comment>
<feature type="transmembrane region" description="Helical" evidence="11">
    <location>
        <begin position="112"/>
        <end position="132"/>
    </location>
</feature>
<feature type="transmembrane region" description="Helical" evidence="11">
    <location>
        <begin position="79"/>
        <end position="100"/>
    </location>
</feature>
<feature type="domain" description="Cation efflux protein transmembrane" evidence="12">
    <location>
        <begin position="60"/>
        <end position="226"/>
    </location>
</feature>
<accession>A0A1X0XWF9</accession>
<evidence type="ECO:0000259" key="12">
    <source>
        <dbReference type="Pfam" id="PF01545"/>
    </source>
</evidence>
<keyword evidence="9 11" id="KW-0472">Membrane</keyword>